<keyword evidence="1" id="KW-0479">Metal-binding</keyword>
<dbReference type="Gene3D" id="3.30.70.2330">
    <property type="match status" value="1"/>
</dbReference>
<sequence>MATSASSSTMSEFSVQSYIRGYHAYMHMWEPFVGEQIQLKKEPDNPHDRFSVAVEKNGLIVGHIPYNLAPTVSAFLSRPRNSGVAEVTGSKVNRGAGYGLEIPCTYKFYGPKPYIDKLKTIFSNLNCDGVL</sequence>
<dbReference type="AlphaFoldDB" id="A0A1X7U9P8"/>
<keyword evidence="2" id="KW-0378">Hydrolase</keyword>
<organism evidence="4">
    <name type="scientific">Amphimedon queenslandica</name>
    <name type="common">Sponge</name>
    <dbReference type="NCBI Taxonomy" id="400682"/>
    <lineage>
        <taxon>Eukaryota</taxon>
        <taxon>Metazoa</taxon>
        <taxon>Porifera</taxon>
        <taxon>Demospongiae</taxon>
        <taxon>Heteroscleromorpha</taxon>
        <taxon>Haplosclerida</taxon>
        <taxon>Niphatidae</taxon>
        <taxon>Amphimedon</taxon>
    </lineage>
</organism>
<evidence type="ECO:0000259" key="3">
    <source>
        <dbReference type="Pfam" id="PF08797"/>
    </source>
</evidence>
<dbReference type="Pfam" id="PF08797">
    <property type="entry name" value="HIRAN"/>
    <property type="match status" value="1"/>
</dbReference>
<evidence type="ECO:0000256" key="2">
    <source>
        <dbReference type="ARBA" id="ARBA00022801"/>
    </source>
</evidence>
<dbReference type="GO" id="GO:0008270">
    <property type="term" value="F:zinc ion binding"/>
    <property type="evidence" value="ECO:0007669"/>
    <property type="project" value="InterPro"/>
</dbReference>
<feature type="domain" description="HIRAN" evidence="3">
    <location>
        <begin position="33"/>
        <end position="77"/>
    </location>
</feature>
<protein>
    <recommendedName>
        <fullName evidence="3">HIRAN domain-containing protein</fullName>
    </recommendedName>
</protein>
<dbReference type="GO" id="GO:0003676">
    <property type="term" value="F:nucleic acid binding"/>
    <property type="evidence" value="ECO:0007669"/>
    <property type="project" value="InterPro"/>
</dbReference>
<accession>A0A1X7U9P8</accession>
<proteinExistence type="predicted"/>
<evidence type="ECO:0000313" key="4">
    <source>
        <dbReference type="EnsemblMetazoa" id="Aqu2.1.24186_001"/>
    </source>
</evidence>
<dbReference type="GO" id="GO:0016818">
    <property type="term" value="F:hydrolase activity, acting on acid anhydrides, in phosphorus-containing anhydrides"/>
    <property type="evidence" value="ECO:0007669"/>
    <property type="project" value="InterPro"/>
</dbReference>
<evidence type="ECO:0000256" key="1">
    <source>
        <dbReference type="ARBA" id="ARBA00022723"/>
    </source>
</evidence>
<dbReference type="InParanoid" id="A0A1X7U9P8"/>
<dbReference type="STRING" id="400682.A0A1X7U9P8"/>
<dbReference type="InterPro" id="IPR014905">
    <property type="entry name" value="HIRAN"/>
</dbReference>
<dbReference type="EnsemblMetazoa" id="Aqu2.1.24186_001">
    <property type="protein sequence ID" value="Aqu2.1.24186_001"/>
    <property type="gene ID" value="Aqu2.1.24186"/>
</dbReference>
<name>A0A1X7U9P8_AMPQE</name>
<reference evidence="4" key="1">
    <citation type="submission" date="2017-05" db="UniProtKB">
        <authorList>
            <consortium name="EnsemblMetazoa"/>
        </authorList>
    </citation>
    <scope>IDENTIFICATION</scope>
</reference>